<dbReference type="Proteomes" id="UP001497497">
    <property type="component" value="Unassembled WGS sequence"/>
</dbReference>
<dbReference type="GO" id="GO:0016020">
    <property type="term" value="C:membrane"/>
    <property type="evidence" value="ECO:0007669"/>
    <property type="project" value="UniProtKB-SubCell"/>
</dbReference>
<organism evidence="7 8">
    <name type="scientific">Lymnaea stagnalis</name>
    <name type="common">Great pond snail</name>
    <name type="synonym">Helix stagnalis</name>
    <dbReference type="NCBI Taxonomy" id="6523"/>
    <lineage>
        <taxon>Eukaryota</taxon>
        <taxon>Metazoa</taxon>
        <taxon>Spiralia</taxon>
        <taxon>Lophotrochozoa</taxon>
        <taxon>Mollusca</taxon>
        <taxon>Gastropoda</taxon>
        <taxon>Heterobranchia</taxon>
        <taxon>Euthyneura</taxon>
        <taxon>Panpulmonata</taxon>
        <taxon>Hygrophila</taxon>
        <taxon>Lymnaeoidea</taxon>
        <taxon>Lymnaeidae</taxon>
        <taxon>Lymnaea</taxon>
    </lineage>
</organism>
<gene>
    <name evidence="7" type="ORF">GSLYS_00016916001</name>
</gene>
<feature type="transmembrane region" description="Helical" evidence="5">
    <location>
        <begin position="213"/>
        <end position="238"/>
    </location>
</feature>
<keyword evidence="4 5" id="KW-0472">Membrane</keyword>
<evidence type="ECO:0000256" key="4">
    <source>
        <dbReference type="ARBA" id="ARBA00023136"/>
    </source>
</evidence>
<sequence length="389" mass="44271">MDVSESTVDPSRVHTQIDNKPADEDILNASERQVYEVVNYVILGTIIGLFGIVSNIINIIIFYRQGFNNTVNISLFGLAISDLCSLLTLQWFNICVNPLFENADDAFPLVASEVIYLTAGIPHDCFARITCWITVYITGERCLCITLPLKIKQIITPRRTTVILVAIYVLMMASFTPEYVTAYIDWKFYPDKNRTLLGLVFTKERKSVEGLTFLMYGILGKLSFLAVILFTVILVLSLRRKTKWRKKSIFGNRQSEKISNRDKKTINMIILIALILIVCYTPGIILSMVTVFEPEFSIIGKYVNLFFAIWSFGFLFETINSSVNIFLFYKMSSKYRRSFNEMFSRCIKVKPTGSEDISNTNASLKIINESNSNSTGLMKMSETFLIPTV</sequence>
<dbReference type="Gene3D" id="1.20.1070.10">
    <property type="entry name" value="Rhodopsin 7-helix transmembrane proteins"/>
    <property type="match status" value="1"/>
</dbReference>
<protein>
    <recommendedName>
        <fullName evidence="6">G-protein coupled receptors family 1 profile domain-containing protein</fullName>
    </recommendedName>
</protein>
<keyword evidence="2 5" id="KW-0812">Transmembrane</keyword>
<evidence type="ECO:0000256" key="2">
    <source>
        <dbReference type="ARBA" id="ARBA00022692"/>
    </source>
</evidence>
<dbReference type="Pfam" id="PF10324">
    <property type="entry name" value="7TM_GPCR_Srw"/>
    <property type="match status" value="1"/>
</dbReference>
<comment type="caution">
    <text evidence="7">The sequence shown here is derived from an EMBL/GenBank/DDBJ whole genome shotgun (WGS) entry which is preliminary data.</text>
</comment>
<name>A0AAV2I993_LYMST</name>
<comment type="subcellular location">
    <subcellularLocation>
        <location evidence="1">Membrane</location>
    </subcellularLocation>
</comment>
<feature type="transmembrane region" description="Helical" evidence="5">
    <location>
        <begin position="266"/>
        <end position="285"/>
    </location>
</feature>
<evidence type="ECO:0000259" key="6">
    <source>
        <dbReference type="PROSITE" id="PS50262"/>
    </source>
</evidence>
<dbReference type="InterPro" id="IPR052954">
    <property type="entry name" value="GPCR-Ligand_Int"/>
</dbReference>
<evidence type="ECO:0000256" key="5">
    <source>
        <dbReference type="SAM" id="Phobius"/>
    </source>
</evidence>
<reference evidence="7 8" key="1">
    <citation type="submission" date="2024-04" db="EMBL/GenBank/DDBJ databases">
        <authorList>
            <consortium name="Genoscope - CEA"/>
            <person name="William W."/>
        </authorList>
    </citation>
    <scope>NUCLEOTIDE SEQUENCE [LARGE SCALE GENOMIC DNA]</scope>
</reference>
<evidence type="ECO:0000256" key="3">
    <source>
        <dbReference type="ARBA" id="ARBA00022989"/>
    </source>
</evidence>
<keyword evidence="8" id="KW-1185">Reference proteome</keyword>
<feature type="domain" description="G-protein coupled receptors family 1 profile" evidence="6">
    <location>
        <begin position="54"/>
        <end position="328"/>
    </location>
</feature>
<dbReference type="PANTHER" id="PTHR46641:SF2">
    <property type="entry name" value="FMRFAMIDE RECEPTOR"/>
    <property type="match status" value="1"/>
</dbReference>
<dbReference type="InterPro" id="IPR019427">
    <property type="entry name" value="7TM_GPCR_serpentine_rcpt_Srw"/>
</dbReference>
<dbReference type="GO" id="GO:0008528">
    <property type="term" value="F:G protein-coupled peptide receptor activity"/>
    <property type="evidence" value="ECO:0007669"/>
    <property type="project" value="InterPro"/>
</dbReference>
<proteinExistence type="predicted"/>
<dbReference type="AlphaFoldDB" id="A0AAV2I993"/>
<dbReference type="InterPro" id="IPR000276">
    <property type="entry name" value="GPCR_Rhodpsn"/>
</dbReference>
<dbReference type="EMBL" id="CAXITT010000544">
    <property type="protein sequence ID" value="CAL1543382.1"/>
    <property type="molecule type" value="Genomic_DNA"/>
</dbReference>
<dbReference type="InterPro" id="IPR017452">
    <property type="entry name" value="GPCR_Rhodpsn_7TM"/>
</dbReference>
<dbReference type="PRINTS" id="PR00237">
    <property type="entry name" value="GPCRRHODOPSN"/>
</dbReference>
<evidence type="ECO:0000313" key="7">
    <source>
        <dbReference type="EMBL" id="CAL1543382.1"/>
    </source>
</evidence>
<evidence type="ECO:0000313" key="8">
    <source>
        <dbReference type="Proteomes" id="UP001497497"/>
    </source>
</evidence>
<feature type="transmembrane region" description="Helical" evidence="5">
    <location>
        <begin position="305"/>
        <end position="329"/>
    </location>
</feature>
<evidence type="ECO:0000256" key="1">
    <source>
        <dbReference type="ARBA" id="ARBA00004370"/>
    </source>
</evidence>
<keyword evidence="3 5" id="KW-1133">Transmembrane helix</keyword>
<feature type="transmembrane region" description="Helical" evidence="5">
    <location>
        <begin position="40"/>
        <end position="63"/>
    </location>
</feature>
<dbReference type="PROSITE" id="PS50262">
    <property type="entry name" value="G_PROTEIN_RECEP_F1_2"/>
    <property type="match status" value="1"/>
</dbReference>
<feature type="transmembrane region" description="Helical" evidence="5">
    <location>
        <begin position="160"/>
        <end position="180"/>
    </location>
</feature>
<dbReference type="SUPFAM" id="SSF81321">
    <property type="entry name" value="Family A G protein-coupled receptor-like"/>
    <property type="match status" value="1"/>
</dbReference>
<dbReference type="PANTHER" id="PTHR46641">
    <property type="entry name" value="FMRFAMIDE RECEPTOR-RELATED"/>
    <property type="match status" value="1"/>
</dbReference>
<accession>A0AAV2I993</accession>